<name>A0A4Y2CFQ4_ARAVE</name>
<reference evidence="1 2" key="1">
    <citation type="journal article" date="2019" name="Sci. Rep.">
        <title>Orb-weaving spider Araneus ventricosus genome elucidates the spidroin gene catalogue.</title>
        <authorList>
            <person name="Kono N."/>
            <person name="Nakamura H."/>
            <person name="Ohtoshi R."/>
            <person name="Moran D.A.P."/>
            <person name="Shinohara A."/>
            <person name="Yoshida Y."/>
            <person name="Fujiwara M."/>
            <person name="Mori M."/>
            <person name="Tomita M."/>
            <person name="Arakawa K."/>
        </authorList>
    </citation>
    <scope>NUCLEOTIDE SEQUENCE [LARGE SCALE GENOMIC DNA]</scope>
</reference>
<comment type="caution">
    <text evidence="1">The sequence shown here is derived from an EMBL/GenBank/DDBJ whole genome shotgun (WGS) entry which is preliminary data.</text>
</comment>
<protein>
    <submittedName>
        <fullName evidence="1">Uncharacterized protein</fullName>
    </submittedName>
</protein>
<dbReference type="Proteomes" id="UP000499080">
    <property type="component" value="Unassembled WGS sequence"/>
</dbReference>
<keyword evidence="2" id="KW-1185">Reference proteome</keyword>
<accession>A0A4Y2CFQ4</accession>
<dbReference type="EMBL" id="BGPR01000188">
    <property type="protein sequence ID" value="GBM03193.1"/>
    <property type="molecule type" value="Genomic_DNA"/>
</dbReference>
<sequence>MSKIHRLADSSRFRVVDRWTSGYHRLMLHGVSTPLAMWSTEFGINSRKKIQLQRDPSQIVYVKQPHLMIMICYFRSEEEETPFPDSTFSTVRIFNKYNGSCFSKYPKRCKWLTSPSVVVIERPQNRYRHPIEKKNKEHRTILSRFKDHKRKGKAAERKGAVPRIPEPTSFLVEATFLTA</sequence>
<dbReference type="AlphaFoldDB" id="A0A4Y2CFQ4"/>
<proteinExistence type="predicted"/>
<organism evidence="1 2">
    <name type="scientific">Araneus ventricosus</name>
    <name type="common">Orbweaver spider</name>
    <name type="synonym">Epeira ventricosa</name>
    <dbReference type="NCBI Taxonomy" id="182803"/>
    <lineage>
        <taxon>Eukaryota</taxon>
        <taxon>Metazoa</taxon>
        <taxon>Ecdysozoa</taxon>
        <taxon>Arthropoda</taxon>
        <taxon>Chelicerata</taxon>
        <taxon>Arachnida</taxon>
        <taxon>Araneae</taxon>
        <taxon>Araneomorphae</taxon>
        <taxon>Entelegynae</taxon>
        <taxon>Araneoidea</taxon>
        <taxon>Araneidae</taxon>
        <taxon>Araneus</taxon>
    </lineage>
</organism>
<evidence type="ECO:0000313" key="1">
    <source>
        <dbReference type="EMBL" id="GBM03193.1"/>
    </source>
</evidence>
<evidence type="ECO:0000313" key="2">
    <source>
        <dbReference type="Proteomes" id="UP000499080"/>
    </source>
</evidence>
<gene>
    <name evidence="1" type="ORF">AVEN_70609_1</name>
</gene>